<sequence length="109" mass="12133">MQNFNILIQTNDPIFTPILFEVNALGHRVTVCTQSEEIINFCDNELIDCVNKIHSRSYDFIISSSFSNDVLSHNSYVITPSLSAGDFSLPIAAGSLAHWTIHRPGNVTH</sequence>
<name>A0A0W0VNV2_9GAMM</name>
<evidence type="ECO:0000313" key="2">
    <source>
        <dbReference type="Proteomes" id="UP000054997"/>
    </source>
</evidence>
<gene>
    <name evidence="1" type="ORF">Llon_0974</name>
</gene>
<organism evidence="1 2">
    <name type="scientific">Legionella londiniensis</name>
    <dbReference type="NCBI Taxonomy" id="45068"/>
    <lineage>
        <taxon>Bacteria</taxon>
        <taxon>Pseudomonadati</taxon>
        <taxon>Pseudomonadota</taxon>
        <taxon>Gammaproteobacteria</taxon>
        <taxon>Legionellales</taxon>
        <taxon>Legionellaceae</taxon>
        <taxon>Legionella</taxon>
    </lineage>
</organism>
<comment type="caution">
    <text evidence="1">The sequence shown here is derived from an EMBL/GenBank/DDBJ whole genome shotgun (WGS) entry which is preliminary data.</text>
</comment>
<keyword evidence="2" id="KW-1185">Reference proteome</keyword>
<dbReference type="PATRIC" id="fig|45068.5.peg.1052"/>
<dbReference type="AlphaFoldDB" id="A0A0W0VNV2"/>
<dbReference type="STRING" id="45068.Llon_0974"/>
<dbReference type="RefSeq" id="WP_058528964.1">
    <property type="nucleotide sequence ID" value="NZ_CAAAHZ010000006.1"/>
</dbReference>
<protein>
    <submittedName>
        <fullName evidence="1">Uncharacterized protein</fullName>
    </submittedName>
</protein>
<reference evidence="1 2" key="1">
    <citation type="submission" date="2015-11" db="EMBL/GenBank/DDBJ databases">
        <title>Genomic analysis of 38 Legionella species identifies large and diverse effector repertoires.</title>
        <authorList>
            <person name="Burstein D."/>
            <person name="Amaro F."/>
            <person name="Zusman T."/>
            <person name="Lifshitz Z."/>
            <person name="Cohen O."/>
            <person name="Gilbert J.A."/>
            <person name="Pupko T."/>
            <person name="Shuman H.A."/>
            <person name="Segal G."/>
        </authorList>
    </citation>
    <scope>NUCLEOTIDE SEQUENCE [LARGE SCALE GENOMIC DNA]</scope>
    <source>
        <strain evidence="1 2">ATCC 49505</strain>
    </source>
</reference>
<evidence type="ECO:0000313" key="1">
    <source>
        <dbReference type="EMBL" id="KTD21809.1"/>
    </source>
</evidence>
<accession>A0A0W0VNV2</accession>
<proteinExistence type="predicted"/>
<dbReference type="EMBL" id="LNYK01000014">
    <property type="protein sequence ID" value="KTD21809.1"/>
    <property type="molecule type" value="Genomic_DNA"/>
</dbReference>
<dbReference type="Proteomes" id="UP000054997">
    <property type="component" value="Unassembled WGS sequence"/>
</dbReference>